<dbReference type="Pfam" id="PF00005">
    <property type="entry name" value="ABC_tran"/>
    <property type="match status" value="1"/>
</dbReference>
<feature type="transmembrane region" description="Helical" evidence="7">
    <location>
        <begin position="170"/>
        <end position="193"/>
    </location>
</feature>
<evidence type="ECO:0000256" key="6">
    <source>
        <dbReference type="ARBA" id="ARBA00023136"/>
    </source>
</evidence>
<dbReference type="PANTHER" id="PTHR24221:SF261">
    <property type="entry name" value="GLUTATHIONE_L-CYSTEINE TRANSPORT SYSTEM ATP-BINDING_PERMEASE PROTEIN CYDD"/>
    <property type="match status" value="1"/>
</dbReference>
<dbReference type="InterPro" id="IPR003439">
    <property type="entry name" value="ABC_transporter-like_ATP-bd"/>
</dbReference>
<dbReference type="PANTHER" id="PTHR24221">
    <property type="entry name" value="ATP-BINDING CASSETTE SUB-FAMILY B"/>
    <property type="match status" value="1"/>
</dbReference>
<dbReference type="PROSITE" id="PS50929">
    <property type="entry name" value="ABC_TM1F"/>
    <property type="match status" value="1"/>
</dbReference>
<evidence type="ECO:0000256" key="5">
    <source>
        <dbReference type="ARBA" id="ARBA00022989"/>
    </source>
</evidence>
<evidence type="ECO:0000256" key="7">
    <source>
        <dbReference type="SAM" id="Phobius"/>
    </source>
</evidence>
<dbReference type="RefSeq" id="WP_182942895.1">
    <property type="nucleotide sequence ID" value="NZ_JABEQH010000008.1"/>
</dbReference>
<dbReference type="InterPro" id="IPR039421">
    <property type="entry name" value="Type_1_exporter"/>
</dbReference>
<keyword evidence="5 7" id="KW-1133">Transmembrane helix</keyword>
<dbReference type="InterPro" id="IPR036640">
    <property type="entry name" value="ABC1_TM_sf"/>
</dbReference>
<feature type="domain" description="ABC transmembrane type-1" evidence="9">
    <location>
        <begin position="26"/>
        <end position="269"/>
    </location>
</feature>
<dbReference type="SUPFAM" id="SSF90123">
    <property type="entry name" value="ABC transporter transmembrane region"/>
    <property type="match status" value="1"/>
</dbReference>
<accession>A0A7W4J6U6</accession>
<dbReference type="InterPro" id="IPR017871">
    <property type="entry name" value="ABC_transporter-like_CS"/>
</dbReference>
<keyword evidence="4" id="KW-0067">ATP-binding</keyword>
<evidence type="ECO:0000259" key="8">
    <source>
        <dbReference type="PROSITE" id="PS50893"/>
    </source>
</evidence>
<dbReference type="CDD" id="cd18584">
    <property type="entry name" value="ABC_6TM_AarD_CydD"/>
    <property type="match status" value="1"/>
</dbReference>
<dbReference type="PROSITE" id="PS00211">
    <property type="entry name" value="ABC_TRANSPORTER_1"/>
    <property type="match status" value="1"/>
</dbReference>
<evidence type="ECO:0000313" key="11">
    <source>
        <dbReference type="Proteomes" id="UP000561066"/>
    </source>
</evidence>
<evidence type="ECO:0000256" key="2">
    <source>
        <dbReference type="ARBA" id="ARBA00022692"/>
    </source>
</evidence>
<keyword evidence="11" id="KW-1185">Reference proteome</keyword>
<dbReference type="Proteomes" id="UP000561066">
    <property type="component" value="Unassembled WGS sequence"/>
</dbReference>
<feature type="transmembrane region" description="Helical" evidence="7">
    <location>
        <begin position="26"/>
        <end position="48"/>
    </location>
</feature>
<dbReference type="GO" id="GO:0005524">
    <property type="term" value="F:ATP binding"/>
    <property type="evidence" value="ECO:0007669"/>
    <property type="project" value="UniProtKB-KW"/>
</dbReference>
<comment type="subcellular location">
    <subcellularLocation>
        <location evidence="1">Cell membrane</location>
        <topology evidence="1">Multi-pass membrane protein</topology>
    </subcellularLocation>
</comment>
<feature type="transmembrane region" description="Helical" evidence="7">
    <location>
        <begin position="248"/>
        <end position="271"/>
    </location>
</feature>
<dbReference type="Gene3D" id="3.40.50.300">
    <property type="entry name" value="P-loop containing nucleotide triphosphate hydrolases"/>
    <property type="match status" value="1"/>
</dbReference>
<dbReference type="InterPro" id="IPR011527">
    <property type="entry name" value="ABC1_TM_dom"/>
</dbReference>
<comment type="caution">
    <text evidence="10">The sequence shown here is derived from an EMBL/GenBank/DDBJ whole genome shotgun (WGS) entry which is preliminary data.</text>
</comment>
<dbReference type="GO" id="GO:0140359">
    <property type="term" value="F:ABC-type transporter activity"/>
    <property type="evidence" value="ECO:0007669"/>
    <property type="project" value="InterPro"/>
</dbReference>
<dbReference type="Gene3D" id="1.20.1560.10">
    <property type="entry name" value="ABC transporter type 1, transmembrane domain"/>
    <property type="match status" value="1"/>
</dbReference>
<dbReference type="Pfam" id="PF00664">
    <property type="entry name" value="ABC_membrane"/>
    <property type="match status" value="1"/>
</dbReference>
<dbReference type="AlphaFoldDB" id="A0A7W4J6U6"/>
<dbReference type="GO" id="GO:0034040">
    <property type="term" value="F:ATPase-coupled lipid transmembrane transporter activity"/>
    <property type="evidence" value="ECO:0007669"/>
    <property type="project" value="TreeGrafter"/>
</dbReference>
<evidence type="ECO:0000256" key="3">
    <source>
        <dbReference type="ARBA" id="ARBA00022741"/>
    </source>
</evidence>
<reference evidence="10 11" key="1">
    <citation type="submission" date="2020-04" db="EMBL/GenBank/DDBJ databases">
        <title>Description of novel Gluconacetobacter.</title>
        <authorList>
            <person name="Sombolestani A."/>
        </authorList>
    </citation>
    <scope>NUCLEOTIDE SEQUENCE [LARGE SCALE GENOMIC DNA]</scope>
    <source>
        <strain evidence="10 11">LMG 21312</strain>
    </source>
</reference>
<protein>
    <submittedName>
        <fullName evidence="10">Thiol reductant ABC exporter subunit CydD</fullName>
    </submittedName>
</protein>
<dbReference type="InterPro" id="IPR014216">
    <property type="entry name" value="ABC_transptr_CydD"/>
</dbReference>
<dbReference type="InterPro" id="IPR003593">
    <property type="entry name" value="AAA+_ATPase"/>
</dbReference>
<dbReference type="GO" id="GO:0016887">
    <property type="term" value="F:ATP hydrolysis activity"/>
    <property type="evidence" value="ECO:0007669"/>
    <property type="project" value="InterPro"/>
</dbReference>
<dbReference type="SUPFAM" id="SSF52540">
    <property type="entry name" value="P-loop containing nucleoside triphosphate hydrolases"/>
    <property type="match status" value="1"/>
</dbReference>
<dbReference type="EMBL" id="JABEQH010000008">
    <property type="protein sequence ID" value="MBB2175780.1"/>
    <property type="molecule type" value="Genomic_DNA"/>
</dbReference>
<dbReference type="PROSITE" id="PS50893">
    <property type="entry name" value="ABC_TRANSPORTER_2"/>
    <property type="match status" value="1"/>
</dbReference>
<dbReference type="InterPro" id="IPR027417">
    <property type="entry name" value="P-loop_NTPase"/>
</dbReference>
<feature type="transmembrane region" description="Helical" evidence="7">
    <location>
        <begin position="68"/>
        <end position="90"/>
    </location>
</feature>
<dbReference type="NCBIfam" id="TIGR02857">
    <property type="entry name" value="CydD"/>
    <property type="match status" value="1"/>
</dbReference>
<evidence type="ECO:0000313" key="10">
    <source>
        <dbReference type="EMBL" id="MBB2175780.1"/>
    </source>
</evidence>
<dbReference type="GO" id="GO:0005886">
    <property type="term" value="C:plasma membrane"/>
    <property type="evidence" value="ECO:0007669"/>
    <property type="project" value="UniProtKB-SubCell"/>
</dbReference>
<gene>
    <name evidence="10" type="primary">cydD</name>
    <name evidence="10" type="ORF">HLH21_07510</name>
</gene>
<feature type="domain" description="ABC transporter" evidence="8">
    <location>
        <begin position="354"/>
        <end position="577"/>
    </location>
</feature>
<sequence>MSGDKTVMKAWARAQSRLGRRQAMPIVGLGMLSSLVAVGQAWCVAAILARVLVGRAGPGPGGAGATGLLATLAVLALARGLCLMLGDIAAARAGRAARLRLRDGVLSAILRGGPALLRRQHSAELTALAVDRVEALDGFFARWIPASMLWIAAPGLIAVLAAFVQPGSAAIMAACGLAVPVGQALFGIGAAVASRNQFLAMTRLQARFLDRVRGIATIVLAGRTEDEAHRLADAADELRRRTMKILRVAFLSSASIDCAMVMALVLIALRNGGVVLGLHHGDMPPAVIADATMRGLFVLLLVPEFFVPLRGLALAYQDRAHAAGAASAMAVLPDGDVRAAGGATVQAGAHGVSVAFEHVTFAWDAARGAVLDDLSFAVPAGQTLILVGPSGSGKSTIIEMLLGFVMPGGGRVTIGGADLAALAPSTLSGLVSWIGQKPVLFAGTLRENILFARPDASAEEVEDALRAAAVDTFLAGLPEGLETRIGEGGFGLSGGQAQRVAIARAYLKNAPLLLLDEPTAHLDPATEADILASLRGLARGRTVILASHSASVHEFTGQRLDLGLRHPAPALGEHEHVG</sequence>
<name>A0A7W4J6U6_9PROT</name>
<evidence type="ECO:0000256" key="4">
    <source>
        <dbReference type="ARBA" id="ARBA00022840"/>
    </source>
</evidence>
<dbReference type="SMART" id="SM00382">
    <property type="entry name" value="AAA"/>
    <property type="match status" value="1"/>
</dbReference>
<keyword evidence="3" id="KW-0547">Nucleotide-binding</keyword>
<dbReference type="CDD" id="cd03228">
    <property type="entry name" value="ABCC_MRP_Like"/>
    <property type="match status" value="1"/>
</dbReference>
<keyword evidence="6 7" id="KW-0472">Membrane</keyword>
<evidence type="ECO:0000256" key="1">
    <source>
        <dbReference type="ARBA" id="ARBA00004651"/>
    </source>
</evidence>
<evidence type="ECO:0000259" key="9">
    <source>
        <dbReference type="PROSITE" id="PS50929"/>
    </source>
</evidence>
<proteinExistence type="predicted"/>
<feature type="transmembrane region" description="Helical" evidence="7">
    <location>
        <begin position="143"/>
        <end position="164"/>
    </location>
</feature>
<keyword evidence="2 7" id="KW-0812">Transmembrane</keyword>
<organism evidence="10 11">
    <name type="scientific">Gluconacetobacter johannae</name>
    <dbReference type="NCBI Taxonomy" id="112140"/>
    <lineage>
        <taxon>Bacteria</taxon>
        <taxon>Pseudomonadati</taxon>
        <taxon>Pseudomonadota</taxon>
        <taxon>Alphaproteobacteria</taxon>
        <taxon>Acetobacterales</taxon>
        <taxon>Acetobacteraceae</taxon>
        <taxon>Gluconacetobacter</taxon>
    </lineage>
</organism>
<dbReference type="GO" id="GO:0042883">
    <property type="term" value="P:cysteine transport"/>
    <property type="evidence" value="ECO:0007669"/>
    <property type="project" value="InterPro"/>
</dbReference>